<accession>A0A0A9DX09</accession>
<evidence type="ECO:0000313" key="1">
    <source>
        <dbReference type="EMBL" id="JAD92341.1"/>
    </source>
</evidence>
<reference evidence="1" key="1">
    <citation type="submission" date="2014-09" db="EMBL/GenBank/DDBJ databases">
        <authorList>
            <person name="Magalhaes I.L.F."/>
            <person name="Oliveira U."/>
            <person name="Santos F.R."/>
            <person name="Vidigal T.H.D.A."/>
            <person name="Brescovit A.D."/>
            <person name="Santos A.J."/>
        </authorList>
    </citation>
    <scope>NUCLEOTIDE SEQUENCE</scope>
    <source>
        <tissue evidence="1">Shoot tissue taken approximately 20 cm above the soil surface</tissue>
    </source>
</reference>
<proteinExistence type="predicted"/>
<organism evidence="1">
    <name type="scientific">Arundo donax</name>
    <name type="common">Giant reed</name>
    <name type="synonym">Donax arundinaceus</name>
    <dbReference type="NCBI Taxonomy" id="35708"/>
    <lineage>
        <taxon>Eukaryota</taxon>
        <taxon>Viridiplantae</taxon>
        <taxon>Streptophyta</taxon>
        <taxon>Embryophyta</taxon>
        <taxon>Tracheophyta</taxon>
        <taxon>Spermatophyta</taxon>
        <taxon>Magnoliopsida</taxon>
        <taxon>Liliopsida</taxon>
        <taxon>Poales</taxon>
        <taxon>Poaceae</taxon>
        <taxon>PACMAD clade</taxon>
        <taxon>Arundinoideae</taxon>
        <taxon>Arundineae</taxon>
        <taxon>Arundo</taxon>
    </lineage>
</organism>
<dbReference type="AlphaFoldDB" id="A0A0A9DX09"/>
<name>A0A0A9DX09_ARUDO</name>
<protein>
    <submittedName>
        <fullName evidence="1">Uncharacterized protein</fullName>
    </submittedName>
</protein>
<dbReference type="EMBL" id="GBRH01205554">
    <property type="protein sequence ID" value="JAD92341.1"/>
    <property type="molecule type" value="Transcribed_RNA"/>
</dbReference>
<sequence>MFSLSFTESEPQVMSCISTFVGFSFGQVGTTISSSSRILKLLVALSACIKDSKLSDLPRVEGMLNGVGHCDKSSLENPWSSADRQGWLCRYSVISRTTAS</sequence>
<reference evidence="1" key="2">
    <citation type="journal article" date="2015" name="Data Brief">
        <title>Shoot transcriptome of the giant reed, Arundo donax.</title>
        <authorList>
            <person name="Barrero R.A."/>
            <person name="Guerrero F.D."/>
            <person name="Moolhuijzen P."/>
            <person name="Goolsby J.A."/>
            <person name="Tidwell J."/>
            <person name="Bellgard S.E."/>
            <person name="Bellgard M.I."/>
        </authorList>
    </citation>
    <scope>NUCLEOTIDE SEQUENCE</scope>
    <source>
        <tissue evidence="1">Shoot tissue taken approximately 20 cm above the soil surface</tissue>
    </source>
</reference>